<feature type="transmembrane region" description="Helical" evidence="1">
    <location>
        <begin position="20"/>
        <end position="40"/>
    </location>
</feature>
<reference evidence="3" key="1">
    <citation type="journal article" date="2021" name="PeerJ">
        <title>Extensive microbial diversity within the chicken gut microbiome revealed by metagenomics and culture.</title>
        <authorList>
            <person name="Gilroy R."/>
            <person name="Ravi A."/>
            <person name="Getino M."/>
            <person name="Pursley I."/>
            <person name="Horton D.L."/>
            <person name="Alikhan N.F."/>
            <person name="Baker D."/>
            <person name="Gharbi K."/>
            <person name="Hall N."/>
            <person name="Watson M."/>
            <person name="Adriaenssens E.M."/>
            <person name="Foster-Nyarko E."/>
            <person name="Jarju S."/>
            <person name="Secka A."/>
            <person name="Antonio M."/>
            <person name="Oren A."/>
            <person name="Chaudhuri R.R."/>
            <person name="La Ragione R."/>
            <person name="Hildebrand F."/>
            <person name="Pallen M.J."/>
        </authorList>
    </citation>
    <scope>NUCLEOTIDE SEQUENCE</scope>
    <source>
        <strain evidence="3">CHK32-1732</strain>
    </source>
</reference>
<dbReference type="InterPro" id="IPR012867">
    <property type="entry name" value="DUF1648"/>
</dbReference>
<evidence type="ECO:0000256" key="1">
    <source>
        <dbReference type="SAM" id="Phobius"/>
    </source>
</evidence>
<gene>
    <name evidence="3" type="ORF">H9870_04665</name>
</gene>
<dbReference type="Pfam" id="PF07853">
    <property type="entry name" value="DUF1648"/>
    <property type="match status" value="1"/>
</dbReference>
<dbReference type="AlphaFoldDB" id="A0A9D1RPN0"/>
<evidence type="ECO:0000313" key="3">
    <source>
        <dbReference type="EMBL" id="HIW90938.1"/>
    </source>
</evidence>
<name>A0A9D1RPN0_9CORY</name>
<keyword evidence="1" id="KW-0472">Membrane</keyword>
<feature type="transmembrane region" description="Helical" evidence="1">
    <location>
        <begin position="60"/>
        <end position="80"/>
    </location>
</feature>
<sequence length="162" mass="17729">MWKPPPRPERTYTTGPVTVWLRRLTLAATALITVAVLIAFPGMPDTIPVHFDGSGEADDWGSKVTILLLSALMVAMIVGVDWCSRRSGSDWFNYPKAVTEDNAQRMYRAGEQLMVWLNAGMVVLYLAMVASMTEFTTAPLIIPGMVIVFGAVIVGLVKTVRA</sequence>
<keyword evidence="1" id="KW-0812">Transmembrane</keyword>
<dbReference type="Proteomes" id="UP000824190">
    <property type="component" value="Unassembled WGS sequence"/>
</dbReference>
<evidence type="ECO:0000313" key="4">
    <source>
        <dbReference type="Proteomes" id="UP000824190"/>
    </source>
</evidence>
<proteinExistence type="predicted"/>
<evidence type="ECO:0000259" key="2">
    <source>
        <dbReference type="Pfam" id="PF07853"/>
    </source>
</evidence>
<dbReference type="EMBL" id="DXGC01000044">
    <property type="protein sequence ID" value="HIW90938.1"/>
    <property type="molecule type" value="Genomic_DNA"/>
</dbReference>
<comment type="caution">
    <text evidence="3">The sequence shown here is derived from an EMBL/GenBank/DDBJ whole genome shotgun (WGS) entry which is preliminary data.</text>
</comment>
<protein>
    <submittedName>
        <fullName evidence="3">DUF1648 domain-containing protein</fullName>
    </submittedName>
</protein>
<accession>A0A9D1RPN0</accession>
<feature type="transmembrane region" description="Helical" evidence="1">
    <location>
        <begin position="113"/>
        <end position="132"/>
    </location>
</feature>
<keyword evidence="1" id="KW-1133">Transmembrane helix</keyword>
<organism evidence="3 4">
    <name type="scientific">Candidatus Corynebacterium avicola</name>
    <dbReference type="NCBI Taxonomy" id="2838527"/>
    <lineage>
        <taxon>Bacteria</taxon>
        <taxon>Bacillati</taxon>
        <taxon>Actinomycetota</taxon>
        <taxon>Actinomycetes</taxon>
        <taxon>Mycobacteriales</taxon>
        <taxon>Corynebacteriaceae</taxon>
        <taxon>Corynebacterium</taxon>
    </lineage>
</organism>
<feature type="transmembrane region" description="Helical" evidence="1">
    <location>
        <begin position="138"/>
        <end position="157"/>
    </location>
</feature>
<reference evidence="3" key="2">
    <citation type="submission" date="2021-04" db="EMBL/GenBank/DDBJ databases">
        <authorList>
            <person name="Gilroy R."/>
        </authorList>
    </citation>
    <scope>NUCLEOTIDE SEQUENCE</scope>
    <source>
        <strain evidence="3">CHK32-1732</strain>
    </source>
</reference>
<feature type="domain" description="DUF1648" evidence="2">
    <location>
        <begin position="30"/>
        <end position="74"/>
    </location>
</feature>